<keyword evidence="2" id="KW-1185">Reference proteome</keyword>
<sequence length="238" mass="26321">MSMRELVGDWAITMLGIAGVRVHDSPYAMCAKIGETLRQDKLIDGMLVFSPGPSDAASSLHFCSSSFGPLVENRTDWAAALRQLAGNAYRKGVARFQTPVEGLADMLVYSDCRSGMNIMVAFCRTFRRFDEFDASVPRHLAIYTGILADLLYIHPILQQIKLLSEAQLEVFVAFAEGDDGKGLATRSEKSIPTVNNHTLNIQNMLGVPYGRKPTRSEIGQLARIYTQLECHQRHSVVA</sequence>
<gene>
    <name evidence="1" type="ORF">PZA18_20800</name>
</gene>
<dbReference type="Proteomes" id="UP001172778">
    <property type="component" value="Unassembled WGS sequence"/>
</dbReference>
<evidence type="ECO:0000313" key="2">
    <source>
        <dbReference type="Proteomes" id="UP001172778"/>
    </source>
</evidence>
<dbReference type="EMBL" id="JARRAF010000039">
    <property type="protein sequence ID" value="MDK2126484.1"/>
    <property type="molecule type" value="Genomic_DNA"/>
</dbReference>
<name>A0ABT7E2E1_9NEIS</name>
<reference evidence="1" key="1">
    <citation type="submission" date="2023-03" db="EMBL/GenBank/DDBJ databases">
        <title>Chitinimonas shenzhenensis gen. nov., sp. nov., a novel member of family Burkholderiaceae isolated from activated sludge collected in Shen Zhen, China.</title>
        <authorList>
            <person name="Wang X."/>
        </authorList>
    </citation>
    <scope>NUCLEOTIDE SEQUENCE</scope>
    <source>
        <strain evidence="1">DQS-5</strain>
    </source>
</reference>
<dbReference type="InterPro" id="IPR016032">
    <property type="entry name" value="Sig_transdc_resp-reg_C-effctor"/>
</dbReference>
<proteinExistence type="predicted"/>
<accession>A0ABT7E2E1</accession>
<protein>
    <recommendedName>
        <fullName evidence="3">HTH luxR-type domain-containing protein</fullName>
    </recommendedName>
</protein>
<evidence type="ECO:0000313" key="1">
    <source>
        <dbReference type="EMBL" id="MDK2126484.1"/>
    </source>
</evidence>
<dbReference type="RefSeq" id="WP_284102803.1">
    <property type="nucleotide sequence ID" value="NZ_JARRAF010000039.1"/>
</dbReference>
<dbReference type="SUPFAM" id="SSF46894">
    <property type="entry name" value="C-terminal effector domain of the bipartite response regulators"/>
    <property type="match status" value="1"/>
</dbReference>
<organism evidence="1 2">
    <name type="scientific">Parachitinimonas caeni</name>
    <dbReference type="NCBI Taxonomy" id="3031301"/>
    <lineage>
        <taxon>Bacteria</taxon>
        <taxon>Pseudomonadati</taxon>
        <taxon>Pseudomonadota</taxon>
        <taxon>Betaproteobacteria</taxon>
        <taxon>Neisseriales</taxon>
        <taxon>Chitinibacteraceae</taxon>
        <taxon>Parachitinimonas</taxon>
    </lineage>
</organism>
<comment type="caution">
    <text evidence="1">The sequence shown here is derived from an EMBL/GenBank/DDBJ whole genome shotgun (WGS) entry which is preliminary data.</text>
</comment>
<evidence type="ECO:0008006" key="3">
    <source>
        <dbReference type="Google" id="ProtNLM"/>
    </source>
</evidence>